<evidence type="ECO:0000256" key="5">
    <source>
        <dbReference type="ARBA" id="ARBA00023136"/>
    </source>
</evidence>
<dbReference type="NCBIfam" id="NF003685">
    <property type="entry name" value="PRK05305.2-5"/>
    <property type="match status" value="1"/>
</dbReference>
<name>A0A7W0C7J3_9BACT</name>
<evidence type="ECO:0000313" key="13">
    <source>
        <dbReference type="EMBL" id="MBA2880604.1"/>
    </source>
</evidence>
<dbReference type="PANTHER" id="PTHR35809:SF1">
    <property type="entry name" value="ARCHAETIDYLSERINE DECARBOXYLASE PROENZYME-RELATED"/>
    <property type="match status" value="1"/>
</dbReference>
<dbReference type="AlphaFoldDB" id="A0A7W0C7J3"/>
<dbReference type="GO" id="GO:0006646">
    <property type="term" value="P:phosphatidylethanolamine biosynthetic process"/>
    <property type="evidence" value="ECO:0007669"/>
    <property type="project" value="UniProtKB-UniRule"/>
</dbReference>
<comment type="subunit">
    <text evidence="11">Heterodimer of a large membrane-associated beta subunit and a small pyruvoyl-containing alpha subunit.</text>
</comment>
<comment type="caution">
    <text evidence="13">The sequence shown here is derived from an EMBL/GenBank/DDBJ whole genome shotgun (WGS) entry which is preliminary data.</text>
</comment>
<keyword evidence="3 11" id="KW-0210">Decarboxylase</keyword>
<feature type="transmembrane region" description="Helical" evidence="12">
    <location>
        <begin position="40"/>
        <end position="58"/>
    </location>
</feature>
<comment type="cofactor">
    <cofactor evidence="11">
        <name>pyruvate</name>
        <dbReference type="ChEBI" id="CHEBI:15361"/>
    </cofactor>
    <text evidence="11">Binds 1 pyruvoyl group covalently per subunit.</text>
</comment>
<evidence type="ECO:0000256" key="2">
    <source>
        <dbReference type="ARBA" id="ARBA00022516"/>
    </source>
</evidence>
<evidence type="ECO:0000256" key="6">
    <source>
        <dbReference type="ARBA" id="ARBA00023145"/>
    </source>
</evidence>
<accession>A0A7W0C7J3</accession>
<keyword evidence="14" id="KW-1185">Reference proteome</keyword>
<sequence length="223" mass="24272">MGGFRWADPQSRSAFAIAAPGYPLIFAAGFATLIFALLEIAGLALAGLAVTFFFCWFFRDPDRATPEAENAVISAADGKVVCVRPLESNPFGTGRCLNIGVFMNVFNVHVNRIPLDGTVAAIRYAPGRFYPADKDRAWRLNEHNAVIVRTKTGHEIAVVQVAGLVARRIICTVAQNQNMTAGQRFGMICFGSRVDLYLPENTEPAVRVGDKVKAGQSIMGYMQ</sequence>
<organism evidence="13 14">
    <name type="scientific">Desulfosalsimonas propionicica</name>
    <dbReference type="NCBI Taxonomy" id="332175"/>
    <lineage>
        <taxon>Bacteria</taxon>
        <taxon>Pseudomonadati</taxon>
        <taxon>Thermodesulfobacteriota</taxon>
        <taxon>Desulfobacteria</taxon>
        <taxon>Desulfobacterales</taxon>
        <taxon>Desulfosalsimonadaceae</taxon>
        <taxon>Desulfosalsimonas</taxon>
    </lineage>
</organism>
<dbReference type="NCBIfam" id="NF003678">
    <property type="entry name" value="PRK05305.1-2"/>
    <property type="match status" value="1"/>
</dbReference>
<evidence type="ECO:0000256" key="4">
    <source>
        <dbReference type="ARBA" id="ARBA00023098"/>
    </source>
</evidence>
<keyword evidence="4 11" id="KW-0443">Lipid metabolism</keyword>
<evidence type="ECO:0000256" key="7">
    <source>
        <dbReference type="ARBA" id="ARBA00023209"/>
    </source>
</evidence>
<dbReference type="PANTHER" id="PTHR35809">
    <property type="entry name" value="ARCHAETIDYLSERINE DECARBOXYLASE PROENZYME-RELATED"/>
    <property type="match status" value="1"/>
</dbReference>
<evidence type="ECO:0000256" key="9">
    <source>
        <dbReference type="ARBA" id="ARBA00023264"/>
    </source>
</evidence>
<dbReference type="EMBL" id="JACDUS010000002">
    <property type="protein sequence ID" value="MBA2880604.1"/>
    <property type="molecule type" value="Genomic_DNA"/>
</dbReference>
<dbReference type="InterPro" id="IPR033175">
    <property type="entry name" value="PSD-A"/>
</dbReference>
<feature type="transmembrane region" description="Helical" evidence="12">
    <location>
        <begin position="12"/>
        <end position="34"/>
    </location>
</feature>
<comment type="similarity">
    <text evidence="11">Belongs to the phosphatidylserine decarboxylase family. PSD-A subfamily.</text>
</comment>
<dbReference type="UniPathway" id="UPA00558">
    <property type="reaction ID" value="UER00616"/>
</dbReference>
<dbReference type="HAMAP" id="MF_00664">
    <property type="entry name" value="PS_decarb_PSD_A"/>
    <property type="match status" value="1"/>
</dbReference>
<feature type="active site" description="Schiff-base intermediate with substrate; via pyruvic acid" evidence="11">
    <location>
        <position position="192"/>
    </location>
</feature>
<keyword evidence="1 11" id="KW-1003">Cell membrane</keyword>
<keyword evidence="8 11" id="KW-0456">Lyase</keyword>
<keyword evidence="7 11" id="KW-0594">Phospholipid biosynthesis</keyword>
<evidence type="ECO:0000256" key="1">
    <source>
        <dbReference type="ARBA" id="ARBA00022475"/>
    </source>
</evidence>
<comment type="catalytic activity">
    <reaction evidence="11">
        <text>a 1,2-diacyl-sn-glycero-3-phospho-L-serine + H(+) = a 1,2-diacyl-sn-glycero-3-phosphoethanolamine + CO2</text>
        <dbReference type="Rhea" id="RHEA:20828"/>
        <dbReference type="ChEBI" id="CHEBI:15378"/>
        <dbReference type="ChEBI" id="CHEBI:16526"/>
        <dbReference type="ChEBI" id="CHEBI:57262"/>
        <dbReference type="ChEBI" id="CHEBI:64612"/>
        <dbReference type="EC" id="4.1.1.65"/>
    </reaction>
</comment>
<keyword evidence="10 11" id="KW-0670">Pyruvate</keyword>
<comment type="function">
    <text evidence="11">Catalyzes the formation of phosphatidylethanolamine (PtdEtn) from phosphatidylserine (PtdSer).</text>
</comment>
<evidence type="ECO:0000256" key="12">
    <source>
        <dbReference type="SAM" id="Phobius"/>
    </source>
</evidence>
<dbReference type="EC" id="4.1.1.65" evidence="11"/>
<dbReference type="InterPro" id="IPR003817">
    <property type="entry name" value="PS_Dcarbxylase"/>
</dbReference>
<proteinExistence type="inferred from homology"/>
<dbReference type="GO" id="GO:0004609">
    <property type="term" value="F:phosphatidylserine decarboxylase activity"/>
    <property type="evidence" value="ECO:0007669"/>
    <property type="project" value="UniProtKB-UniRule"/>
</dbReference>
<keyword evidence="2 11" id="KW-0444">Lipid biosynthesis</keyword>
<dbReference type="Pfam" id="PF02666">
    <property type="entry name" value="PS_Dcarbxylase"/>
    <property type="match status" value="1"/>
</dbReference>
<comment type="PTM">
    <text evidence="11">Is synthesized initially as an inactive proenzyme. Formation of the active enzyme involves a self-maturation process in which the active site pyruvoyl group is generated from an internal serine residue via an autocatalytic post-translational modification. Two non-identical subunits are generated from the proenzyme in this reaction, and the pyruvate is formed at the N-terminus of the alpha chain, which is derived from the carboxyl end of the proenzyme. The post-translation cleavage follows an unusual pathway, termed non-hydrolytic serinolysis, in which the side chain hydroxyl group of the serine supplies its oxygen atom to form the C-terminus of the beta chain, while the remainder of the serine residue undergoes an oxidative deamination to produce ammonia and the pyruvoyl prosthetic group on the alpha chain.</text>
</comment>
<keyword evidence="12" id="KW-1133">Transmembrane helix</keyword>
<comment type="pathway">
    <text evidence="11">Phospholipid metabolism; phosphatidylethanolamine biosynthesis; phosphatidylethanolamine from CDP-diacylglycerol: step 2/2.</text>
</comment>
<keyword evidence="9 11" id="KW-1208">Phospholipid metabolism</keyword>
<feature type="chain" id="PRO_5031658830" description="Phosphatidylserine decarboxylase beta chain" evidence="11">
    <location>
        <begin position="1"/>
        <end position="191"/>
    </location>
</feature>
<feature type="site" description="Cleavage (non-hydrolytic); by autocatalysis" evidence="11">
    <location>
        <begin position="191"/>
        <end position="192"/>
    </location>
</feature>
<evidence type="ECO:0000256" key="10">
    <source>
        <dbReference type="ARBA" id="ARBA00023317"/>
    </source>
</evidence>
<dbReference type="RefSeq" id="WP_181550273.1">
    <property type="nucleotide sequence ID" value="NZ_JACDUS010000002.1"/>
</dbReference>
<comment type="subcellular location">
    <subcellularLocation>
        <location evidence="11">Cell membrane</location>
        <topology evidence="11">Peripheral membrane protein</topology>
    </subcellularLocation>
</comment>
<protein>
    <recommendedName>
        <fullName evidence="11">Phosphatidylserine decarboxylase proenzyme</fullName>
        <ecNumber evidence="11">4.1.1.65</ecNumber>
    </recommendedName>
    <component>
        <recommendedName>
            <fullName evidence="11">Phosphatidylserine decarboxylase alpha chain</fullName>
        </recommendedName>
    </component>
    <component>
        <recommendedName>
            <fullName evidence="11">Phosphatidylserine decarboxylase beta chain</fullName>
        </recommendedName>
    </component>
</protein>
<evidence type="ECO:0000256" key="11">
    <source>
        <dbReference type="HAMAP-Rule" id="MF_00664"/>
    </source>
</evidence>
<keyword evidence="6 11" id="KW-0865">Zymogen</keyword>
<feature type="modified residue" description="Pyruvic acid (Ser); by autocatalysis" evidence="11">
    <location>
        <position position="192"/>
    </location>
</feature>
<keyword evidence="12" id="KW-0812">Transmembrane</keyword>
<dbReference type="GO" id="GO:0005886">
    <property type="term" value="C:plasma membrane"/>
    <property type="evidence" value="ECO:0007669"/>
    <property type="project" value="UniProtKB-SubCell"/>
</dbReference>
<keyword evidence="5 11" id="KW-0472">Membrane</keyword>
<evidence type="ECO:0000256" key="3">
    <source>
        <dbReference type="ARBA" id="ARBA00022793"/>
    </source>
</evidence>
<evidence type="ECO:0000313" key="14">
    <source>
        <dbReference type="Proteomes" id="UP000525298"/>
    </source>
</evidence>
<reference evidence="13 14" key="1">
    <citation type="submission" date="2020-07" db="EMBL/GenBank/DDBJ databases">
        <title>Genomic Encyclopedia of Type Strains, Phase IV (KMG-IV): sequencing the most valuable type-strain genomes for metagenomic binning, comparative biology and taxonomic classification.</title>
        <authorList>
            <person name="Goeker M."/>
        </authorList>
    </citation>
    <scope>NUCLEOTIDE SEQUENCE [LARGE SCALE GENOMIC DNA]</scope>
    <source>
        <strain evidence="13 14">DSM 17721</strain>
    </source>
</reference>
<gene>
    <name evidence="11" type="primary">psd</name>
    <name evidence="13" type="ORF">HNR65_000922</name>
</gene>
<dbReference type="Proteomes" id="UP000525298">
    <property type="component" value="Unassembled WGS sequence"/>
</dbReference>
<feature type="chain" id="PRO_5031658829" description="Phosphatidylserine decarboxylase alpha chain" evidence="11">
    <location>
        <begin position="192"/>
        <end position="223"/>
    </location>
</feature>
<evidence type="ECO:0000256" key="8">
    <source>
        <dbReference type="ARBA" id="ARBA00023239"/>
    </source>
</evidence>